<accession>A0ABP8H7R4</accession>
<reference evidence="3" key="1">
    <citation type="journal article" date="2019" name="Int. J. Syst. Evol. Microbiol.">
        <title>The Global Catalogue of Microorganisms (GCM) 10K type strain sequencing project: providing services to taxonomists for standard genome sequencing and annotation.</title>
        <authorList>
            <consortium name="The Broad Institute Genomics Platform"/>
            <consortium name="The Broad Institute Genome Sequencing Center for Infectious Disease"/>
            <person name="Wu L."/>
            <person name="Ma J."/>
        </authorList>
    </citation>
    <scope>NUCLEOTIDE SEQUENCE [LARGE SCALE GENOMIC DNA]</scope>
    <source>
        <strain evidence="3">JCM 17705</strain>
    </source>
</reference>
<keyword evidence="3" id="KW-1185">Reference proteome</keyword>
<organism evidence="2 3">
    <name type="scientific">Mucilaginibacter gynuensis</name>
    <dbReference type="NCBI Taxonomy" id="1302236"/>
    <lineage>
        <taxon>Bacteria</taxon>
        <taxon>Pseudomonadati</taxon>
        <taxon>Bacteroidota</taxon>
        <taxon>Sphingobacteriia</taxon>
        <taxon>Sphingobacteriales</taxon>
        <taxon>Sphingobacteriaceae</taxon>
        <taxon>Mucilaginibacter</taxon>
    </lineage>
</organism>
<proteinExistence type="predicted"/>
<evidence type="ECO:0008006" key="4">
    <source>
        <dbReference type="Google" id="ProtNLM"/>
    </source>
</evidence>
<evidence type="ECO:0000313" key="3">
    <source>
        <dbReference type="Proteomes" id="UP001500582"/>
    </source>
</evidence>
<feature type="transmembrane region" description="Helical" evidence="1">
    <location>
        <begin position="241"/>
        <end position="262"/>
    </location>
</feature>
<dbReference type="RefSeq" id="WP_345213282.1">
    <property type="nucleotide sequence ID" value="NZ_BAABFT010000015.1"/>
</dbReference>
<comment type="caution">
    <text evidence="2">The sequence shown here is derived from an EMBL/GenBank/DDBJ whole genome shotgun (WGS) entry which is preliminary data.</text>
</comment>
<gene>
    <name evidence="2" type="ORF">GCM10023149_43400</name>
</gene>
<evidence type="ECO:0000256" key="1">
    <source>
        <dbReference type="SAM" id="Phobius"/>
    </source>
</evidence>
<name>A0ABP8H7R4_9SPHI</name>
<keyword evidence="1" id="KW-0472">Membrane</keyword>
<keyword evidence="1" id="KW-0812">Transmembrane</keyword>
<feature type="transmembrane region" description="Helical" evidence="1">
    <location>
        <begin position="393"/>
        <end position="415"/>
    </location>
</feature>
<dbReference type="Proteomes" id="UP001500582">
    <property type="component" value="Unassembled WGS sequence"/>
</dbReference>
<protein>
    <recommendedName>
        <fullName evidence="4">DUF4178 domain-containing protein</fullName>
    </recommendedName>
</protein>
<dbReference type="EMBL" id="BAABFT010000015">
    <property type="protein sequence ID" value="GAA4335415.1"/>
    <property type="molecule type" value="Genomic_DNA"/>
</dbReference>
<sequence length="437" mass="50082">MATINLKAFPVPEEVACPNCRKITLLQDPAGSEFYVCNSCRSFLRFITDTDALVQKQANKLKKEPVLPVGAEGVLKGHSFKVIAYLEKKEHGTNYGWREYLLYNYEKGYANLAEYDGHWNFVAGKEFYPPLEKLRDNKWTFLAYEDVEYALFNKYTAVVTALTGEFDWDPIAEKMKTSEFIAPPFIIYREQHSEVVINHYLGEYIEAAEIATAFKVDEKLFPAKKGIGANQFSKHYSRWHAVSRLTGLLIALALIIQIVNLVTRPATMVMDETFEITRDTSKTVDDFKPFATPAFNIEGRASAVEFEVRSDVDNNWLEATIVLVNEKTNETWEVTEGIEYYHGYEGGESWSEGSQSTTSLLSSIPGGRYHLNVYPASGDPLRNSVNIKVTTNITVWMNLIITCILLCIYPAYCWYRMRNFEKQRWLNSDFSPYEEED</sequence>
<keyword evidence="1" id="KW-1133">Transmembrane helix</keyword>
<evidence type="ECO:0000313" key="2">
    <source>
        <dbReference type="EMBL" id="GAA4335415.1"/>
    </source>
</evidence>